<sequence length="116" mass="13417">ILGSRQIFQRMRNYAIYTCSITIRVIVGFSVLIFAFKFDFPSFMVLILAILNDGTIMTISKDRVQPSPYPNKWNLSEIFTYAIIYGIYLAASTVVFFAVIVKTTFFSRHFSCRFIL</sequence>
<feature type="transmembrane region" description="Helical" evidence="1">
    <location>
        <begin position="78"/>
        <end position="101"/>
    </location>
</feature>
<dbReference type="SUPFAM" id="SSF81665">
    <property type="entry name" value="Calcium ATPase, transmembrane domain M"/>
    <property type="match status" value="1"/>
</dbReference>
<dbReference type="PANTHER" id="PTHR42861">
    <property type="entry name" value="CALCIUM-TRANSPORTING ATPASE"/>
    <property type="match status" value="1"/>
</dbReference>
<dbReference type="Proteomes" id="UP000663868">
    <property type="component" value="Unassembled WGS sequence"/>
</dbReference>
<dbReference type="InterPro" id="IPR023298">
    <property type="entry name" value="ATPase_P-typ_TM_dom_sf"/>
</dbReference>
<organism evidence="2 3">
    <name type="scientific">Adineta steineri</name>
    <dbReference type="NCBI Taxonomy" id="433720"/>
    <lineage>
        <taxon>Eukaryota</taxon>
        <taxon>Metazoa</taxon>
        <taxon>Spiralia</taxon>
        <taxon>Gnathifera</taxon>
        <taxon>Rotifera</taxon>
        <taxon>Eurotatoria</taxon>
        <taxon>Bdelloidea</taxon>
        <taxon>Adinetida</taxon>
        <taxon>Adinetidae</taxon>
        <taxon>Adineta</taxon>
    </lineage>
</organism>
<gene>
    <name evidence="2" type="ORF">KXQ929_LOCUS51834</name>
</gene>
<dbReference type="Gene3D" id="1.20.1110.10">
    <property type="entry name" value="Calcium-transporting ATPase, transmembrane domain"/>
    <property type="match status" value="1"/>
</dbReference>
<accession>A0A820Q7Z7</accession>
<protein>
    <submittedName>
        <fullName evidence="2">Uncharacterized protein</fullName>
    </submittedName>
</protein>
<keyword evidence="1" id="KW-1133">Transmembrane helix</keyword>
<feature type="non-terminal residue" evidence="2">
    <location>
        <position position="1"/>
    </location>
</feature>
<feature type="transmembrane region" description="Helical" evidence="1">
    <location>
        <begin position="14"/>
        <end position="36"/>
    </location>
</feature>
<name>A0A820Q7Z7_9BILA</name>
<evidence type="ECO:0000313" key="2">
    <source>
        <dbReference type="EMBL" id="CAF4415125.1"/>
    </source>
</evidence>
<keyword evidence="1" id="KW-0812">Transmembrane</keyword>
<reference evidence="2" key="1">
    <citation type="submission" date="2021-02" db="EMBL/GenBank/DDBJ databases">
        <authorList>
            <person name="Nowell W R."/>
        </authorList>
    </citation>
    <scope>NUCLEOTIDE SEQUENCE</scope>
</reference>
<proteinExistence type="predicted"/>
<dbReference type="EMBL" id="CAJOBB010026342">
    <property type="protein sequence ID" value="CAF4415125.1"/>
    <property type="molecule type" value="Genomic_DNA"/>
</dbReference>
<comment type="caution">
    <text evidence="2">The sequence shown here is derived from an EMBL/GenBank/DDBJ whole genome shotgun (WGS) entry which is preliminary data.</text>
</comment>
<keyword evidence="1" id="KW-0472">Membrane</keyword>
<evidence type="ECO:0000313" key="3">
    <source>
        <dbReference type="Proteomes" id="UP000663868"/>
    </source>
</evidence>
<evidence type="ECO:0000256" key="1">
    <source>
        <dbReference type="SAM" id="Phobius"/>
    </source>
</evidence>
<dbReference type="AlphaFoldDB" id="A0A820Q7Z7"/>